<gene>
    <name evidence="2" type="ORF">M409DRAFT_49422</name>
</gene>
<dbReference type="AlphaFoldDB" id="A0A6A6D3D7"/>
<reference evidence="2" key="1">
    <citation type="journal article" date="2020" name="Stud. Mycol.">
        <title>101 Dothideomycetes genomes: a test case for predicting lifestyles and emergence of pathogens.</title>
        <authorList>
            <person name="Haridas S."/>
            <person name="Albert R."/>
            <person name="Binder M."/>
            <person name="Bloem J."/>
            <person name="Labutti K."/>
            <person name="Salamov A."/>
            <person name="Andreopoulos B."/>
            <person name="Baker S."/>
            <person name="Barry K."/>
            <person name="Bills G."/>
            <person name="Bluhm B."/>
            <person name="Cannon C."/>
            <person name="Castanera R."/>
            <person name="Culley D."/>
            <person name="Daum C."/>
            <person name="Ezra D."/>
            <person name="Gonzalez J."/>
            <person name="Henrissat B."/>
            <person name="Kuo A."/>
            <person name="Liang C."/>
            <person name="Lipzen A."/>
            <person name="Lutzoni F."/>
            <person name="Magnuson J."/>
            <person name="Mondo S."/>
            <person name="Nolan M."/>
            <person name="Ohm R."/>
            <person name="Pangilinan J."/>
            <person name="Park H.-J."/>
            <person name="Ramirez L."/>
            <person name="Alfaro M."/>
            <person name="Sun H."/>
            <person name="Tritt A."/>
            <person name="Yoshinaga Y."/>
            <person name="Zwiers L.-H."/>
            <person name="Turgeon B."/>
            <person name="Goodwin S."/>
            <person name="Spatafora J."/>
            <person name="Crous P."/>
            <person name="Grigoriev I."/>
        </authorList>
    </citation>
    <scope>NUCLEOTIDE SEQUENCE</scope>
    <source>
        <strain evidence="2">ATCC 36951</strain>
    </source>
</reference>
<dbReference type="PANTHER" id="PTHR37540">
    <property type="entry name" value="TRANSCRIPTION FACTOR (ACR-2), PUTATIVE-RELATED-RELATED"/>
    <property type="match status" value="1"/>
</dbReference>
<feature type="region of interest" description="Disordered" evidence="1">
    <location>
        <begin position="1"/>
        <end position="26"/>
    </location>
</feature>
<feature type="compositionally biased region" description="Low complexity" evidence="1">
    <location>
        <begin position="109"/>
        <end position="124"/>
    </location>
</feature>
<protein>
    <submittedName>
        <fullName evidence="2">Uncharacterized protein</fullName>
    </submittedName>
</protein>
<sequence length="335" mass="36270">MLVVNSRDALLSGKGTNDAAPKTNGSMHEPFVFVPITQSEAAKGRGAAKRIVRAHVTRVQHAKSSTLNGMDLQSWTVKPYIHRDVQVRKKPRANGAAEKKAPAVKTRKSPSVESSTSSDSSDSSKALVKIPRIADNGAEDPFWSFPVDYKPEIAPIFAHYIQNIAVDIADVDGPNQKGLLRRELFPLCMTEASTMYAVLLMGASHYCIVNPHKASLIDLLALKARALSEINSALTDPKKAVTDAVIMAVAKIAAYESIFGDSEVFAAHMKGLQMMLKMRGGLSTLGLNGLLERMLVWIDLNACHLTGQTVFLGGDDFPTIVEFEGPDPFHFAGIS</sequence>
<organism evidence="2 3">
    <name type="scientific">Zasmidium cellare ATCC 36951</name>
    <dbReference type="NCBI Taxonomy" id="1080233"/>
    <lineage>
        <taxon>Eukaryota</taxon>
        <taxon>Fungi</taxon>
        <taxon>Dikarya</taxon>
        <taxon>Ascomycota</taxon>
        <taxon>Pezizomycotina</taxon>
        <taxon>Dothideomycetes</taxon>
        <taxon>Dothideomycetidae</taxon>
        <taxon>Mycosphaerellales</taxon>
        <taxon>Mycosphaerellaceae</taxon>
        <taxon>Zasmidium</taxon>
    </lineage>
</organism>
<evidence type="ECO:0000256" key="1">
    <source>
        <dbReference type="SAM" id="MobiDB-lite"/>
    </source>
</evidence>
<name>A0A6A6D3D7_ZASCE</name>
<keyword evidence="3" id="KW-1185">Reference proteome</keyword>
<proteinExistence type="predicted"/>
<dbReference type="InterPro" id="IPR021858">
    <property type="entry name" value="Fun_TF"/>
</dbReference>
<dbReference type="Proteomes" id="UP000799537">
    <property type="component" value="Unassembled WGS sequence"/>
</dbReference>
<evidence type="ECO:0000313" key="2">
    <source>
        <dbReference type="EMBL" id="KAF2172910.1"/>
    </source>
</evidence>
<dbReference type="EMBL" id="ML993580">
    <property type="protein sequence ID" value="KAF2172910.1"/>
    <property type="molecule type" value="Genomic_DNA"/>
</dbReference>
<dbReference type="GeneID" id="54564511"/>
<feature type="region of interest" description="Disordered" evidence="1">
    <location>
        <begin position="86"/>
        <end position="126"/>
    </location>
</feature>
<dbReference type="RefSeq" id="XP_033673799.1">
    <property type="nucleotide sequence ID" value="XM_033811239.1"/>
</dbReference>
<dbReference type="OrthoDB" id="3938352at2759"/>
<evidence type="ECO:0000313" key="3">
    <source>
        <dbReference type="Proteomes" id="UP000799537"/>
    </source>
</evidence>
<accession>A0A6A6D3D7</accession>
<dbReference type="PANTHER" id="PTHR37540:SF5">
    <property type="entry name" value="TRANSCRIPTION FACTOR DOMAIN-CONTAINING PROTEIN"/>
    <property type="match status" value="1"/>
</dbReference>
<dbReference type="Pfam" id="PF11951">
    <property type="entry name" value="Fungal_trans_2"/>
    <property type="match status" value="1"/>
</dbReference>